<organism evidence="2 3">
    <name type="scientific">Rhododendron griersonianum</name>
    <dbReference type="NCBI Taxonomy" id="479676"/>
    <lineage>
        <taxon>Eukaryota</taxon>
        <taxon>Viridiplantae</taxon>
        <taxon>Streptophyta</taxon>
        <taxon>Embryophyta</taxon>
        <taxon>Tracheophyta</taxon>
        <taxon>Spermatophyta</taxon>
        <taxon>Magnoliopsida</taxon>
        <taxon>eudicotyledons</taxon>
        <taxon>Gunneridae</taxon>
        <taxon>Pentapetalae</taxon>
        <taxon>asterids</taxon>
        <taxon>Ericales</taxon>
        <taxon>Ericaceae</taxon>
        <taxon>Ericoideae</taxon>
        <taxon>Rhodoreae</taxon>
        <taxon>Rhododendron</taxon>
    </lineage>
</organism>
<dbReference type="GO" id="GO:0044027">
    <property type="term" value="P:negative regulation of gene expression via chromosomal CpG island methylation"/>
    <property type="evidence" value="ECO:0007669"/>
    <property type="project" value="TreeGrafter"/>
</dbReference>
<keyword evidence="3" id="KW-1185">Reference proteome</keyword>
<dbReference type="InterPro" id="IPR029063">
    <property type="entry name" value="SAM-dependent_MTases_sf"/>
</dbReference>
<dbReference type="InterPro" id="IPR043151">
    <property type="entry name" value="BAH_sf"/>
</dbReference>
<dbReference type="PROSITE" id="PS51038">
    <property type="entry name" value="BAH"/>
    <property type="match status" value="1"/>
</dbReference>
<dbReference type="GO" id="GO:0003682">
    <property type="term" value="F:chromatin binding"/>
    <property type="evidence" value="ECO:0007669"/>
    <property type="project" value="InterPro"/>
</dbReference>
<dbReference type="GO" id="GO:0005634">
    <property type="term" value="C:nucleus"/>
    <property type="evidence" value="ECO:0007669"/>
    <property type="project" value="TreeGrafter"/>
</dbReference>
<dbReference type="Proteomes" id="UP000823749">
    <property type="component" value="Chromosome 12"/>
</dbReference>
<sequence length="194" mass="21150">MTAPRGRPFDIALHPEYKSSKVISDFSSTSASSSALFELASLIEGASLSAFELSGATSANKEIATGSPESLKVDSDASLISNASSNSSLEEADVDEMSEMTLPDLYFRCRAMSTGLSLRTVISGVKLVTIYYEVEKLLSICCGDPNEIKKTGLYFEAEEGKPDYIAKIVELFETINGELYFSAQWFYRAVDTVR</sequence>
<dbReference type="EMBL" id="JACTNZ010000012">
    <property type="protein sequence ID" value="KAG5521869.1"/>
    <property type="molecule type" value="Genomic_DNA"/>
</dbReference>
<protein>
    <recommendedName>
        <fullName evidence="1">BAH domain-containing protein</fullName>
    </recommendedName>
</protein>
<dbReference type="AlphaFoldDB" id="A0AAV6I566"/>
<evidence type="ECO:0000313" key="2">
    <source>
        <dbReference type="EMBL" id="KAG5521869.1"/>
    </source>
</evidence>
<gene>
    <name evidence="2" type="ORF">RHGRI_034183</name>
</gene>
<dbReference type="GO" id="GO:0003886">
    <property type="term" value="F:DNA (cytosine-5-)-methyltransferase activity"/>
    <property type="evidence" value="ECO:0007669"/>
    <property type="project" value="TreeGrafter"/>
</dbReference>
<dbReference type="Gene3D" id="3.40.50.150">
    <property type="entry name" value="Vaccinia Virus protein VP39"/>
    <property type="match status" value="1"/>
</dbReference>
<dbReference type="InterPro" id="IPR001025">
    <property type="entry name" value="BAH_dom"/>
</dbReference>
<dbReference type="PANTHER" id="PTHR10629:SF42">
    <property type="entry name" value="DNA (CYTOSINE-5)-METHYLTRANSFERASE CMT1-RELATED"/>
    <property type="match status" value="1"/>
</dbReference>
<dbReference type="GO" id="GO:0003677">
    <property type="term" value="F:DNA binding"/>
    <property type="evidence" value="ECO:0007669"/>
    <property type="project" value="TreeGrafter"/>
</dbReference>
<dbReference type="InterPro" id="IPR050390">
    <property type="entry name" value="C5-Methyltransferase"/>
</dbReference>
<dbReference type="Gene3D" id="2.30.30.490">
    <property type="match status" value="1"/>
</dbReference>
<evidence type="ECO:0000259" key="1">
    <source>
        <dbReference type="PROSITE" id="PS51038"/>
    </source>
</evidence>
<evidence type="ECO:0000313" key="3">
    <source>
        <dbReference type="Proteomes" id="UP000823749"/>
    </source>
</evidence>
<proteinExistence type="predicted"/>
<dbReference type="PANTHER" id="PTHR10629">
    <property type="entry name" value="CYTOSINE-SPECIFIC METHYLTRANSFERASE"/>
    <property type="match status" value="1"/>
</dbReference>
<comment type="caution">
    <text evidence="2">The sequence shown here is derived from an EMBL/GenBank/DDBJ whole genome shotgun (WGS) entry which is preliminary data.</text>
</comment>
<feature type="domain" description="BAH" evidence="1">
    <location>
        <begin position="138"/>
        <end position="194"/>
    </location>
</feature>
<reference evidence="2" key="1">
    <citation type="submission" date="2020-08" db="EMBL/GenBank/DDBJ databases">
        <title>Plant Genome Project.</title>
        <authorList>
            <person name="Zhang R.-G."/>
        </authorList>
    </citation>
    <scope>NUCLEOTIDE SEQUENCE</scope>
    <source>
        <strain evidence="2">WSP0</strain>
        <tissue evidence="2">Leaf</tissue>
    </source>
</reference>
<accession>A0AAV6I566</accession>
<name>A0AAV6I566_9ERIC</name>